<dbReference type="EMBL" id="CP002106">
    <property type="protein sequence ID" value="ADK68340.1"/>
    <property type="molecule type" value="Genomic_DNA"/>
</dbReference>
<dbReference type="CDD" id="cd00093">
    <property type="entry name" value="HTH_XRE"/>
    <property type="match status" value="1"/>
</dbReference>
<dbReference type="Gene3D" id="1.10.260.40">
    <property type="entry name" value="lambda repressor-like DNA-binding domains"/>
    <property type="match status" value="1"/>
</dbReference>
<sequence length="109" mass="12274">MLQLKRLRKERGMTAREMAAKLGMKADTYGKWEYGVNGMSIENVCAVADVLDVTLDELVGRPVSVSALAERKTYLTNLYERCEDGRRDTLIKTAESFAELDSLRQKGAR</sequence>
<proteinExistence type="predicted"/>
<dbReference type="SMART" id="SM00530">
    <property type="entry name" value="HTH_XRE"/>
    <property type="match status" value="1"/>
</dbReference>
<gene>
    <name evidence="3" type="ordered locus">Olsu_1234</name>
</gene>
<dbReference type="InterPro" id="IPR001387">
    <property type="entry name" value="Cro/C1-type_HTH"/>
</dbReference>
<dbReference type="PANTHER" id="PTHR46558:SF4">
    <property type="entry name" value="DNA-BIDING PHAGE PROTEIN"/>
    <property type="match status" value="1"/>
</dbReference>
<dbReference type="OrthoDB" id="9805856at2"/>
<dbReference type="Proteomes" id="UP000000333">
    <property type="component" value="Chromosome"/>
</dbReference>
<dbReference type="eggNOG" id="COG1396">
    <property type="taxonomic scope" value="Bacteria"/>
</dbReference>
<dbReference type="AlphaFoldDB" id="E1QW37"/>
<accession>E1QW37</accession>
<protein>
    <submittedName>
        <fullName evidence="3">Transcriptional regulator, XRE family</fullName>
    </submittedName>
</protein>
<dbReference type="Pfam" id="PF01381">
    <property type="entry name" value="HTH_3"/>
    <property type="match status" value="1"/>
</dbReference>
<dbReference type="GO" id="GO:0003677">
    <property type="term" value="F:DNA binding"/>
    <property type="evidence" value="ECO:0007669"/>
    <property type="project" value="UniProtKB-KW"/>
</dbReference>
<evidence type="ECO:0000313" key="3">
    <source>
        <dbReference type="EMBL" id="ADK68340.1"/>
    </source>
</evidence>
<organism evidence="3 4">
    <name type="scientific">Olsenella uli (strain ATCC 49627 / DSM 7084 / CCUG 31166 / CIP 109912 / JCM 12494 / LMG 11480 / NCIMB 702895 / VPI D76D-27C)</name>
    <name type="common">Lactobacillus uli</name>
    <dbReference type="NCBI Taxonomy" id="633147"/>
    <lineage>
        <taxon>Bacteria</taxon>
        <taxon>Bacillati</taxon>
        <taxon>Actinomycetota</taxon>
        <taxon>Coriobacteriia</taxon>
        <taxon>Coriobacteriales</taxon>
        <taxon>Atopobiaceae</taxon>
        <taxon>Olsenella</taxon>
    </lineage>
</organism>
<dbReference type="PANTHER" id="PTHR46558">
    <property type="entry name" value="TRACRIPTIONAL REGULATORY PROTEIN-RELATED-RELATED"/>
    <property type="match status" value="1"/>
</dbReference>
<reference evidence="3 4" key="1">
    <citation type="journal article" date="2010" name="Stand. Genomic Sci.">
        <title>Complete genome sequence of Olsenella uli type strain (VPI D76D-27C).</title>
        <authorList>
            <person name="Goker M."/>
            <person name="Held B."/>
            <person name="Lucas S."/>
            <person name="Nolan M."/>
            <person name="Yasawong M."/>
            <person name="Glavina Del Rio T."/>
            <person name="Tice H."/>
            <person name="Cheng J.F."/>
            <person name="Bruce D."/>
            <person name="Detter J.C."/>
            <person name="Tapia R."/>
            <person name="Han C."/>
            <person name="Goodwin L."/>
            <person name="Pitluck S."/>
            <person name="Liolios K."/>
            <person name="Ivanova N."/>
            <person name="Mavromatis K."/>
            <person name="Mikhailova N."/>
            <person name="Pati A."/>
            <person name="Chen A."/>
            <person name="Palaniappan K."/>
            <person name="Land M."/>
            <person name="Hauser L."/>
            <person name="Chang Y.J."/>
            <person name="Jeffries C.D."/>
            <person name="Rohde M."/>
            <person name="Sikorski J."/>
            <person name="Pukall R."/>
            <person name="Woyke T."/>
            <person name="Bristow J."/>
            <person name="Eisen J.A."/>
            <person name="Markowitz V."/>
            <person name="Hugenholtz P."/>
            <person name="Kyrpides N.C."/>
            <person name="Klenk H.P."/>
            <person name="Lapidus A."/>
        </authorList>
    </citation>
    <scope>NUCLEOTIDE SEQUENCE [LARGE SCALE GENOMIC DNA]</scope>
    <source>
        <strain evidence="4">ATCC 49627 / DSM 7084 / CIP 109912 / JCM 12494 / NCIMB 702895 / VPI D76D-27C</strain>
    </source>
</reference>
<name>E1QW37_OLSUV</name>
<dbReference type="PROSITE" id="PS50943">
    <property type="entry name" value="HTH_CROC1"/>
    <property type="match status" value="1"/>
</dbReference>
<dbReference type="SUPFAM" id="SSF47413">
    <property type="entry name" value="lambda repressor-like DNA-binding domains"/>
    <property type="match status" value="1"/>
</dbReference>
<evidence type="ECO:0000256" key="1">
    <source>
        <dbReference type="ARBA" id="ARBA00023125"/>
    </source>
</evidence>
<dbReference type="HOGENOM" id="CLU_163908_0_0_11"/>
<dbReference type="KEGG" id="ols:Olsu_1234"/>
<dbReference type="GeneID" id="78513195"/>
<evidence type="ECO:0000259" key="2">
    <source>
        <dbReference type="PROSITE" id="PS50943"/>
    </source>
</evidence>
<dbReference type="InterPro" id="IPR010982">
    <property type="entry name" value="Lambda_DNA-bd_dom_sf"/>
</dbReference>
<dbReference type="RefSeq" id="WP_013252092.1">
    <property type="nucleotide sequence ID" value="NC_014363.1"/>
</dbReference>
<keyword evidence="1" id="KW-0238">DNA-binding</keyword>
<evidence type="ECO:0000313" key="4">
    <source>
        <dbReference type="Proteomes" id="UP000000333"/>
    </source>
</evidence>
<feature type="domain" description="HTH cro/C1-type" evidence="2">
    <location>
        <begin position="4"/>
        <end position="58"/>
    </location>
</feature>
<keyword evidence="4" id="KW-1185">Reference proteome</keyword>